<evidence type="ECO:0000256" key="1">
    <source>
        <dbReference type="ARBA" id="ARBA00005046"/>
    </source>
</evidence>
<comment type="caution">
    <text evidence="8">The sequence shown here is derived from an EMBL/GenBank/DDBJ whole genome shotgun (WGS) entry which is preliminary data.</text>
</comment>
<comment type="pathway">
    <text evidence="1">Cofactor biosynthesis; molybdopterin biosynthesis.</text>
</comment>
<dbReference type="AlphaFoldDB" id="A0A0L7KGY6"/>
<evidence type="ECO:0000256" key="3">
    <source>
        <dbReference type="ARBA" id="ARBA00022723"/>
    </source>
</evidence>
<dbReference type="Pfam" id="PF04055">
    <property type="entry name" value="Radical_SAM"/>
    <property type="match status" value="1"/>
</dbReference>
<evidence type="ECO:0000256" key="5">
    <source>
        <dbReference type="ARBA" id="ARBA00023014"/>
    </source>
</evidence>
<dbReference type="Gene3D" id="3.20.20.70">
    <property type="entry name" value="Aldolase class I"/>
    <property type="match status" value="2"/>
</dbReference>
<dbReference type="EMBL" id="JTDY01009881">
    <property type="protein sequence ID" value="KOB62370.1"/>
    <property type="molecule type" value="Genomic_DNA"/>
</dbReference>
<dbReference type="InterPro" id="IPR050105">
    <property type="entry name" value="MoCo_biosynth_MoaA/MoaC"/>
</dbReference>
<protein>
    <submittedName>
        <fullName evidence="8">Molybdopterin cofactor synthesis protein a</fullName>
    </submittedName>
</protein>
<dbReference type="InterPro" id="IPR013785">
    <property type="entry name" value="Aldolase_TIM"/>
</dbReference>
<proteinExistence type="predicted"/>
<sequence length="269" mass="29783">MYRPPVETNDWCRSECIGRPVETNDWCRSECIGRPVETNDWCRSECIGRPVETNDWCRSECIGRPVETNDWCRSECIGRPVETNDWCRSECQYCMPAEGVELSRRAALLTRAELATLVRVLAAAGVDKLRLTGGEPTLRADLADIIRELSAVPGIRGVSMTTNGLVLTRRLPGLQRAGLAALNVSLDSLQAARYERMARRPHDALVLTRRLPGLQRAGLAALNVSLDSLQAARYERMARRSSGLARVLAGVDLALQLGVPVKINTVLMK</sequence>
<organism evidence="8 9">
    <name type="scientific">Operophtera brumata</name>
    <name type="common">Winter moth</name>
    <name type="synonym">Phalaena brumata</name>
    <dbReference type="NCBI Taxonomy" id="104452"/>
    <lineage>
        <taxon>Eukaryota</taxon>
        <taxon>Metazoa</taxon>
        <taxon>Ecdysozoa</taxon>
        <taxon>Arthropoda</taxon>
        <taxon>Hexapoda</taxon>
        <taxon>Insecta</taxon>
        <taxon>Pterygota</taxon>
        <taxon>Neoptera</taxon>
        <taxon>Endopterygota</taxon>
        <taxon>Lepidoptera</taxon>
        <taxon>Glossata</taxon>
        <taxon>Ditrysia</taxon>
        <taxon>Geometroidea</taxon>
        <taxon>Geometridae</taxon>
        <taxon>Larentiinae</taxon>
        <taxon>Operophtera</taxon>
    </lineage>
</organism>
<dbReference type="Proteomes" id="UP000037510">
    <property type="component" value="Unassembled WGS sequence"/>
</dbReference>
<dbReference type="InterPro" id="IPR007197">
    <property type="entry name" value="rSAM"/>
</dbReference>
<dbReference type="SFLD" id="SFLDS00029">
    <property type="entry name" value="Radical_SAM"/>
    <property type="match status" value="1"/>
</dbReference>
<evidence type="ECO:0000259" key="7">
    <source>
        <dbReference type="PROSITE" id="PS51918"/>
    </source>
</evidence>
<reference evidence="8 9" key="1">
    <citation type="journal article" date="2015" name="Genome Biol. Evol.">
        <title>The genome of winter moth (Operophtera brumata) provides a genomic perspective on sexual dimorphism and phenology.</title>
        <authorList>
            <person name="Derks M.F."/>
            <person name="Smit S."/>
            <person name="Salis L."/>
            <person name="Schijlen E."/>
            <person name="Bossers A."/>
            <person name="Mateman C."/>
            <person name="Pijl A.S."/>
            <person name="de Ridder D."/>
            <person name="Groenen M.A."/>
            <person name="Visser M.E."/>
            <person name="Megens H.J."/>
        </authorList>
    </citation>
    <scope>NUCLEOTIDE SEQUENCE [LARGE SCALE GENOMIC DNA]</scope>
    <source>
        <strain evidence="8">WM2013NL</strain>
        <tissue evidence="8">Head and thorax</tissue>
    </source>
</reference>
<gene>
    <name evidence="8" type="ORF">OBRU01_25097</name>
</gene>
<keyword evidence="6" id="KW-0501">Molybdenum cofactor biosynthesis</keyword>
<keyword evidence="4" id="KW-0408">Iron</keyword>
<keyword evidence="3" id="KW-0479">Metal-binding</keyword>
<keyword evidence="5" id="KW-0411">Iron-sulfur</keyword>
<evidence type="ECO:0000256" key="2">
    <source>
        <dbReference type="ARBA" id="ARBA00022691"/>
    </source>
</evidence>
<dbReference type="SFLD" id="SFLDG01067">
    <property type="entry name" value="SPASM/twitch_domain_containing"/>
    <property type="match status" value="1"/>
</dbReference>
<feature type="non-terminal residue" evidence="8">
    <location>
        <position position="269"/>
    </location>
</feature>
<evidence type="ECO:0000313" key="9">
    <source>
        <dbReference type="Proteomes" id="UP000037510"/>
    </source>
</evidence>
<dbReference type="GO" id="GO:0046872">
    <property type="term" value="F:metal ion binding"/>
    <property type="evidence" value="ECO:0007669"/>
    <property type="project" value="UniProtKB-KW"/>
</dbReference>
<dbReference type="GO" id="GO:0061799">
    <property type="term" value="F:cyclic pyranopterin monophosphate synthase activity"/>
    <property type="evidence" value="ECO:0007669"/>
    <property type="project" value="TreeGrafter"/>
</dbReference>
<dbReference type="STRING" id="104452.A0A0L7KGY6"/>
<dbReference type="GO" id="GO:0006777">
    <property type="term" value="P:Mo-molybdopterin cofactor biosynthetic process"/>
    <property type="evidence" value="ECO:0007669"/>
    <property type="project" value="UniProtKB-KW"/>
</dbReference>
<evidence type="ECO:0000256" key="4">
    <source>
        <dbReference type="ARBA" id="ARBA00023004"/>
    </source>
</evidence>
<keyword evidence="9" id="KW-1185">Reference proteome</keyword>
<dbReference type="InterPro" id="IPR058240">
    <property type="entry name" value="rSAM_sf"/>
</dbReference>
<feature type="domain" description="Radical SAM core" evidence="7">
    <location>
        <begin position="73"/>
        <end position="269"/>
    </location>
</feature>
<dbReference type="SUPFAM" id="SSF102114">
    <property type="entry name" value="Radical SAM enzymes"/>
    <property type="match status" value="2"/>
</dbReference>
<keyword evidence="2" id="KW-0949">S-adenosyl-L-methionine</keyword>
<dbReference type="GO" id="GO:0051536">
    <property type="term" value="F:iron-sulfur cluster binding"/>
    <property type="evidence" value="ECO:0007669"/>
    <property type="project" value="UniProtKB-KW"/>
</dbReference>
<dbReference type="PANTHER" id="PTHR22960">
    <property type="entry name" value="MOLYBDOPTERIN COFACTOR SYNTHESIS PROTEIN A"/>
    <property type="match status" value="1"/>
</dbReference>
<accession>A0A0L7KGY6</accession>
<dbReference type="GO" id="GO:0061798">
    <property type="term" value="F:GTP 3',8'-cyclase activity"/>
    <property type="evidence" value="ECO:0007669"/>
    <property type="project" value="TreeGrafter"/>
</dbReference>
<dbReference type="PROSITE" id="PS51918">
    <property type="entry name" value="RADICAL_SAM"/>
    <property type="match status" value="1"/>
</dbReference>
<dbReference type="CDD" id="cd01335">
    <property type="entry name" value="Radical_SAM"/>
    <property type="match status" value="1"/>
</dbReference>
<dbReference type="PANTHER" id="PTHR22960:SF0">
    <property type="entry name" value="MOLYBDENUM COFACTOR BIOSYNTHESIS PROTEIN 1"/>
    <property type="match status" value="1"/>
</dbReference>
<name>A0A0L7KGY6_OPEBR</name>
<evidence type="ECO:0000313" key="8">
    <source>
        <dbReference type="EMBL" id="KOB62370.1"/>
    </source>
</evidence>
<evidence type="ECO:0000256" key="6">
    <source>
        <dbReference type="ARBA" id="ARBA00023150"/>
    </source>
</evidence>